<dbReference type="EMBL" id="SBJO01000034">
    <property type="protein sequence ID" value="KAF9764164.1"/>
    <property type="molecule type" value="Genomic_DNA"/>
</dbReference>
<dbReference type="GO" id="GO:0031593">
    <property type="term" value="F:polyubiquitin modification-dependent protein binding"/>
    <property type="evidence" value="ECO:0007669"/>
    <property type="project" value="TreeGrafter"/>
</dbReference>
<dbReference type="Gene3D" id="1.10.8.10">
    <property type="entry name" value="DNA helicase RuvA subunit, C-terminal domain"/>
    <property type="match status" value="1"/>
</dbReference>
<dbReference type="InterPro" id="IPR000626">
    <property type="entry name" value="Ubiquitin-like_dom"/>
</dbReference>
<dbReference type="Pfam" id="PF23195">
    <property type="entry name" value="UBQLN1"/>
    <property type="match status" value="1"/>
</dbReference>
<dbReference type="PANTHER" id="PTHR10677:SF3">
    <property type="entry name" value="FI07626P-RELATED"/>
    <property type="match status" value="1"/>
</dbReference>
<dbReference type="CDD" id="cd17039">
    <property type="entry name" value="Ubl_ubiquitin_like"/>
    <property type="match status" value="1"/>
</dbReference>
<dbReference type="Pfam" id="PF00240">
    <property type="entry name" value="ubiquitin"/>
    <property type="match status" value="1"/>
</dbReference>
<gene>
    <name evidence="2" type="primary">Ubqln2</name>
    <name evidence="2" type="ORF">NGRA_0775</name>
</gene>
<dbReference type="GO" id="GO:0005829">
    <property type="term" value="C:cytosol"/>
    <property type="evidence" value="ECO:0007669"/>
    <property type="project" value="TreeGrafter"/>
</dbReference>
<dbReference type="AlphaFoldDB" id="A0A9P6GZQ1"/>
<dbReference type="SUPFAM" id="SSF46934">
    <property type="entry name" value="UBA-like"/>
    <property type="match status" value="1"/>
</dbReference>
<dbReference type="InterPro" id="IPR009060">
    <property type="entry name" value="UBA-like_sf"/>
</dbReference>
<protein>
    <submittedName>
        <fullName evidence="2">Ubiquilin-2</fullName>
    </submittedName>
</protein>
<feature type="domain" description="Ubiquitin-like" evidence="1">
    <location>
        <begin position="3"/>
        <end position="71"/>
    </location>
</feature>
<evidence type="ECO:0000313" key="2">
    <source>
        <dbReference type="EMBL" id="KAF9764164.1"/>
    </source>
</evidence>
<dbReference type="Gene3D" id="3.10.20.90">
    <property type="entry name" value="Phosphatidylinositol 3-kinase Catalytic Subunit, Chain A, domain 1"/>
    <property type="match status" value="1"/>
</dbReference>
<dbReference type="SMART" id="SM00213">
    <property type="entry name" value="UBQ"/>
    <property type="match status" value="1"/>
</dbReference>
<dbReference type="OrthoDB" id="267397at2759"/>
<accession>A0A9P6GZQ1</accession>
<organism evidence="2 3">
    <name type="scientific">Nosema granulosis</name>
    <dbReference type="NCBI Taxonomy" id="83296"/>
    <lineage>
        <taxon>Eukaryota</taxon>
        <taxon>Fungi</taxon>
        <taxon>Fungi incertae sedis</taxon>
        <taxon>Microsporidia</taxon>
        <taxon>Nosematidae</taxon>
        <taxon>Nosema</taxon>
    </lineage>
</organism>
<name>A0A9P6GZQ1_9MICR</name>
<dbReference type="PROSITE" id="PS50053">
    <property type="entry name" value="UBIQUITIN_2"/>
    <property type="match status" value="1"/>
</dbReference>
<dbReference type="GO" id="GO:0006511">
    <property type="term" value="P:ubiquitin-dependent protein catabolic process"/>
    <property type="evidence" value="ECO:0007669"/>
    <property type="project" value="TreeGrafter"/>
</dbReference>
<evidence type="ECO:0000313" key="3">
    <source>
        <dbReference type="Proteomes" id="UP000740883"/>
    </source>
</evidence>
<reference evidence="2 3" key="1">
    <citation type="journal article" date="2020" name="Genome Biol. Evol.">
        <title>Comparative genomics of strictly vertically transmitted, feminizing microsporidia endosymbionts of amphipod crustaceans.</title>
        <authorList>
            <person name="Cormier A."/>
            <person name="Chebbi M.A."/>
            <person name="Giraud I."/>
            <person name="Wattier R."/>
            <person name="Teixeira M."/>
            <person name="Gilbert C."/>
            <person name="Rigaud T."/>
            <person name="Cordaux R."/>
        </authorList>
    </citation>
    <scope>NUCLEOTIDE SEQUENCE [LARGE SCALE GENOMIC DNA]</scope>
    <source>
        <strain evidence="2 3">Ou3-Ou53</strain>
    </source>
</reference>
<keyword evidence="3" id="KW-1185">Reference proteome</keyword>
<evidence type="ECO:0000259" key="1">
    <source>
        <dbReference type="PROSITE" id="PS50053"/>
    </source>
</evidence>
<dbReference type="InterPro" id="IPR029071">
    <property type="entry name" value="Ubiquitin-like_domsf"/>
</dbReference>
<comment type="caution">
    <text evidence="2">The sequence shown here is derived from an EMBL/GenBank/DDBJ whole genome shotgun (WGS) entry which is preliminary data.</text>
</comment>
<sequence>MKINITVRYLSNNYPLEVDSTDKLENIKKSIEDLLHIDRPLQVLTYKDRALTEDYKEVGEIGIEEGDVLYLKKRVTVNHKKKTGDIMANPMVKGFLKNPDSMKSIMEMFKDKDELKSMMNNPNIQEEIRQMSENPNYMNEQMKNFDLTVSKLENMPGGFNMINSMMRDVNDPISTALEDSLRGGSKVKEGKKIEKPITEAVPGTTRSNHLIKYRSELAFLRSMGFENPRQNLNALLECDGDLNLSVDYLKRITK</sequence>
<dbReference type="Proteomes" id="UP000740883">
    <property type="component" value="Unassembled WGS sequence"/>
</dbReference>
<dbReference type="InterPro" id="IPR015496">
    <property type="entry name" value="Ubiquilin"/>
</dbReference>
<dbReference type="PANTHER" id="PTHR10677">
    <property type="entry name" value="UBIQUILIN"/>
    <property type="match status" value="1"/>
</dbReference>
<proteinExistence type="predicted"/>
<dbReference type="SUPFAM" id="SSF54236">
    <property type="entry name" value="Ubiquitin-like"/>
    <property type="match status" value="1"/>
</dbReference>